<dbReference type="AlphaFoldDB" id="A0A0D0BSM3"/>
<dbReference type="STRING" id="930991.A0A0D0BSM3"/>
<reference evidence="2" key="2">
    <citation type="submission" date="2015-01" db="EMBL/GenBank/DDBJ databases">
        <title>Evolutionary Origins and Diversification of the Mycorrhizal Mutualists.</title>
        <authorList>
            <consortium name="DOE Joint Genome Institute"/>
            <consortium name="Mycorrhizal Genomics Consortium"/>
            <person name="Kohler A."/>
            <person name="Kuo A."/>
            <person name="Nagy L.G."/>
            <person name="Floudas D."/>
            <person name="Copeland A."/>
            <person name="Barry K.W."/>
            <person name="Cichocki N."/>
            <person name="Veneault-Fourrey C."/>
            <person name="LaButti K."/>
            <person name="Lindquist E.A."/>
            <person name="Lipzen A."/>
            <person name="Lundell T."/>
            <person name="Morin E."/>
            <person name="Murat C."/>
            <person name="Riley R."/>
            <person name="Ohm R."/>
            <person name="Sun H."/>
            <person name="Tunlid A."/>
            <person name="Henrissat B."/>
            <person name="Grigoriev I.V."/>
            <person name="Hibbett D.S."/>
            <person name="Martin F."/>
        </authorList>
    </citation>
    <scope>NUCLEOTIDE SEQUENCE [LARGE SCALE GENOMIC DNA]</scope>
    <source>
        <strain evidence="2">Ve08.2h10</strain>
    </source>
</reference>
<protein>
    <submittedName>
        <fullName evidence="1">Uncharacterized protein</fullName>
    </submittedName>
</protein>
<keyword evidence="2" id="KW-1185">Reference proteome</keyword>
<dbReference type="OrthoDB" id="2689266at2759"/>
<dbReference type="InParanoid" id="A0A0D0BSM3"/>
<proteinExistence type="predicted"/>
<name>A0A0D0BSM3_9AGAM</name>
<dbReference type="Proteomes" id="UP000054538">
    <property type="component" value="Unassembled WGS sequence"/>
</dbReference>
<evidence type="ECO:0000313" key="2">
    <source>
        <dbReference type="Proteomes" id="UP000054538"/>
    </source>
</evidence>
<accession>A0A0D0BSM3</accession>
<sequence length="120" mass="13790">MYSASAMLAKTALKIKIPPLPPIPMLEIKDDITAATSMTSSSIKCKPGVSNRKMRPTKTKTGYNLCAWRWLTQVNEHGLSKEFREYWNKQLDEKQRDAYKKEANEQTAWSGDTFRRGTLY</sequence>
<reference evidence="1 2" key="1">
    <citation type="submission" date="2014-04" db="EMBL/GenBank/DDBJ databases">
        <authorList>
            <consortium name="DOE Joint Genome Institute"/>
            <person name="Kuo A."/>
            <person name="Kohler A."/>
            <person name="Jargeat P."/>
            <person name="Nagy L.G."/>
            <person name="Floudas D."/>
            <person name="Copeland A."/>
            <person name="Barry K.W."/>
            <person name="Cichocki N."/>
            <person name="Veneault-Fourrey C."/>
            <person name="LaButti K."/>
            <person name="Lindquist E.A."/>
            <person name="Lipzen A."/>
            <person name="Lundell T."/>
            <person name="Morin E."/>
            <person name="Murat C."/>
            <person name="Sun H."/>
            <person name="Tunlid A."/>
            <person name="Henrissat B."/>
            <person name="Grigoriev I.V."/>
            <person name="Hibbett D.S."/>
            <person name="Martin F."/>
            <person name="Nordberg H.P."/>
            <person name="Cantor M.N."/>
            <person name="Hua S.X."/>
        </authorList>
    </citation>
    <scope>NUCLEOTIDE SEQUENCE [LARGE SCALE GENOMIC DNA]</scope>
    <source>
        <strain evidence="1 2">Ve08.2h10</strain>
    </source>
</reference>
<dbReference type="HOGENOM" id="CLU_1901251_0_0_1"/>
<organism evidence="1 2">
    <name type="scientific">Paxillus rubicundulus Ve08.2h10</name>
    <dbReference type="NCBI Taxonomy" id="930991"/>
    <lineage>
        <taxon>Eukaryota</taxon>
        <taxon>Fungi</taxon>
        <taxon>Dikarya</taxon>
        <taxon>Basidiomycota</taxon>
        <taxon>Agaricomycotina</taxon>
        <taxon>Agaricomycetes</taxon>
        <taxon>Agaricomycetidae</taxon>
        <taxon>Boletales</taxon>
        <taxon>Paxilineae</taxon>
        <taxon>Paxillaceae</taxon>
        <taxon>Paxillus</taxon>
    </lineage>
</organism>
<dbReference type="EMBL" id="KN828880">
    <property type="protein sequence ID" value="KIK74417.1"/>
    <property type="molecule type" value="Genomic_DNA"/>
</dbReference>
<evidence type="ECO:0000313" key="1">
    <source>
        <dbReference type="EMBL" id="KIK74417.1"/>
    </source>
</evidence>
<gene>
    <name evidence="1" type="ORF">PAXRUDRAFT_19891</name>
</gene>